<keyword evidence="4" id="KW-0276">Fatty acid metabolism</keyword>
<evidence type="ECO:0000256" key="2">
    <source>
        <dbReference type="ARBA" id="ARBA00022598"/>
    </source>
</evidence>
<dbReference type="GO" id="GO:0006633">
    <property type="term" value="P:fatty acid biosynthetic process"/>
    <property type="evidence" value="ECO:0007669"/>
    <property type="project" value="TreeGrafter"/>
</dbReference>
<evidence type="ECO:0000256" key="3">
    <source>
        <dbReference type="ARBA" id="ARBA00022741"/>
    </source>
</evidence>
<organism evidence="6 7">
    <name type="scientific">Diceros bicornis minor</name>
    <name type="common">South-central black rhinoceros</name>
    <dbReference type="NCBI Taxonomy" id="77932"/>
    <lineage>
        <taxon>Eukaryota</taxon>
        <taxon>Metazoa</taxon>
        <taxon>Chordata</taxon>
        <taxon>Craniata</taxon>
        <taxon>Vertebrata</taxon>
        <taxon>Euteleostomi</taxon>
        <taxon>Mammalia</taxon>
        <taxon>Eutheria</taxon>
        <taxon>Laurasiatheria</taxon>
        <taxon>Perissodactyla</taxon>
        <taxon>Rhinocerotidae</taxon>
        <taxon>Diceros</taxon>
    </lineage>
</organism>
<dbReference type="InterPro" id="IPR051087">
    <property type="entry name" value="Mitochondrial_ACSM"/>
</dbReference>
<evidence type="ECO:0000256" key="5">
    <source>
        <dbReference type="ARBA" id="ARBA00022840"/>
    </source>
</evidence>
<keyword evidence="7" id="KW-1185">Reference proteome</keyword>
<evidence type="ECO:0000256" key="1">
    <source>
        <dbReference type="ARBA" id="ARBA00006432"/>
    </source>
</evidence>
<reference evidence="6 7" key="1">
    <citation type="journal article" date="2020" name="Mol. Biol. Evol.">
        <title>Interspecific Gene Flow and the Evolution of Specialization in Black and White Rhinoceros.</title>
        <authorList>
            <person name="Moodley Y."/>
            <person name="Westbury M.V."/>
            <person name="Russo I.M."/>
            <person name="Gopalakrishnan S."/>
            <person name="Rakotoarivelo A."/>
            <person name="Olsen R.A."/>
            <person name="Prost S."/>
            <person name="Tunstall T."/>
            <person name="Ryder O.A."/>
            <person name="Dalen L."/>
            <person name="Bruford M.W."/>
        </authorList>
    </citation>
    <scope>NUCLEOTIDE SEQUENCE [LARGE SCALE GENOMIC DNA]</scope>
    <source>
        <strain evidence="6">SBR-YM</strain>
        <tissue evidence="6">Skin</tissue>
    </source>
</reference>
<dbReference type="GO" id="GO:0006637">
    <property type="term" value="P:acyl-CoA metabolic process"/>
    <property type="evidence" value="ECO:0007669"/>
    <property type="project" value="TreeGrafter"/>
</dbReference>
<comment type="similarity">
    <text evidence="1">Belongs to the ATP-dependent AMP-binding enzyme family.</text>
</comment>
<accession>A0A7J7EEL8</accession>
<sequence>MKIFSRYQTFRFIWFPKPSGQHFHKDHQLRAPLTLVDFEAINRCERPLPKNFNFAGDVLDQWSQKEKDRKIRVEMKSSHDVIIITTTTRGLIFMPGTTQLTAKDILYRLRASKAKCIVASEEVVPAVESIVSECPDLKTKLLLSPHSQNGWLSFEELFQYWLDLKSSDIIWNMSDTGWIKAAIGSVFSSWLQGACVFVHRMAQFDTDTFLDGIICANLKGQEIKPGSMGKGVVPYDVQVEFVPELPKTITGKIKRNVLRDHEWGRT</sequence>
<dbReference type="PANTHER" id="PTHR43605:SF8">
    <property type="entry name" value="ACYL-COENZYME A SYNTHETASE ACSM4, MITOCHONDRIAL"/>
    <property type="match status" value="1"/>
</dbReference>
<dbReference type="InterPro" id="IPR042099">
    <property type="entry name" value="ANL_N_sf"/>
</dbReference>
<dbReference type="PANTHER" id="PTHR43605">
    <property type="entry name" value="ACYL-COENZYME A SYNTHETASE"/>
    <property type="match status" value="1"/>
</dbReference>
<keyword evidence="3" id="KW-0547">Nucleotide-binding</keyword>
<dbReference type="SUPFAM" id="SSF56801">
    <property type="entry name" value="Acetyl-CoA synthetase-like"/>
    <property type="match status" value="2"/>
</dbReference>
<protein>
    <submittedName>
        <fullName evidence="6">Uncharacterized protein</fullName>
    </submittedName>
</protein>
<evidence type="ECO:0000256" key="4">
    <source>
        <dbReference type="ARBA" id="ARBA00022832"/>
    </source>
</evidence>
<keyword evidence="2" id="KW-0436">Ligase</keyword>
<comment type="caution">
    <text evidence="6">The sequence shown here is derived from an EMBL/GenBank/DDBJ whole genome shotgun (WGS) entry which is preliminary data.</text>
</comment>
<dbReference type="Gene3D" id="3.40.50.12780">
    <property type="entry name" value="N-terminal domain of ligase-like"/>
    <property type="match status" value="2"/>
</dbReference>
<keyword evidence="4" id="KW-0443">Lipid metabolism</keyword>
<gene>
    <name evidence="6" type="ORF">HPG69_005100</name>
</gene>
<proteinExistence type="inferred from homology"/>
<evidence type="ECO:0000313" key="6">
    <source>
        <dbReference type="EMBL" id="KAF5914250.1"/>
    </source>
</evidence>
<dbReference type="GO" id="GO:0004321">
    <property type="term" value="F:fatty-acyl-CoA synthase activity"/>
    <property type="evidence" value="ECO:0007669"/>
    <property type="project" value="TreeGrafter"/>
</dbReference>
<dbReference type="GO" id="GO:0015645">
    <property type="term" value="F:fatty acid ligase activity"/>
    <property type="evidence" value="ECO:0007669"/>
    <property type="project" value="TreeGrafter"/>
</dbReference>
<dbReference type="GO" id="GO:0005524">
    <property type="term" value="F:ATP binding"/>
    <property type="evidence" value="ECO:0007669"/>
    <property type="project" value="UniProtKB-KW"/>
</dbReference>
<name>A0A7J7EEL8_DICBM</name>
<dbReference type="GO" id="GO:0005759">
    <property type="term" value="C:mitochondrial matrix"/>
    <property type="evidence" value="ECO:0007669"/>
    <property type="project" value="TreeGrafter"/>
</dbReference>
<evidence type="ECO:0000313" key="7">
    <source>
        <dbReference type="Proteomes" id="UP000551758"/>
    </source>
</evidence>
<keyword evidence="5" id="KW-0067">ATP-binding</keyword>
<dbReference type="Proteomes" id="UP000551758">
    <property type="component" value="Unassembled WGS sequence"/>
</dbReference>
<dbReference type="AlphaFoldDB" id="A0A7J7EEL8"/>
<dbReference type="EMBL" id="JACDTQ010003365">
    <property type="protein sequence ID" value="KAF5914250.1"/>
    <property type="molecule type" value="Genomic_DNA"/>
</dbReference>